<evidence type="ECO:0000313" key="2">
    <source>
        <dbReference type="EMBL" id="KAL2070009.1"/>
    </source>
</evidence>
<accession>A0ABR4CLG7</accession>
<proteinExistence type="predicted"/>
<dbReference type="Pfam" id="PF06985">
    <property type="entry name" value="HET"/>
    <property type="match status" value="1"/>
</dbReference>
<evidence type="ECO:0000313" key="3">
    <source>
        <dbReference type="Proteomes" id="UP001595075"/>
    </source>
</evidence>
<comment type="caution">
    <text evidence="2">The sequence shown here is derived from an EMBL/GenBank/DDBJ whole genome shotgun (WGS) entry which is preliminary data.</text>
</comment>
<gene>
    <name evidence="2" type="ORF">VTL71DRAFT_14689</name>
</gene>
<reference evidence="2 3" key="1">
    <citation type="journal article" date="2024" name="Commun. Biol.">
        <title>Comparative genomic analysis of thermophilic fungi reveals convergent evolutionary adaptations and gene losses.</title>
        <authorList>
            <person name="Steindorff A.S."/>
            <person name="Aguilar-Pontes M.V."/>
            <person name="Robinson A.J."/>
            <person name="Andreopoulos B."/>
            <person name="LaButti K."/>
            <person name="Kuo A."/>
            <person name="Mondo S."/>
            <person name="Riley R."/>
            <person name="Otillar R."/>
            <person name="Haridas S."/>
            <person name="Lipzen A."/>
            <person name="Grimwood J."/>
            <person name="Schmutz J."/>
            <person name="Clum A."/>
            <person name="Reid I.D."/>
            <person name="Moisan M.C."/>
            <person name="Butler G."/>
            <person name="Nguyen T.T.M."/>
            <person name="Dewar K."/>
            <person name="Conant G."/>
            <person name="Drula E."/>
            <person name="Henrissat B."/>
            <person name="Hansel C."/>
            <person name="Singer S."/>
            <person name="Hutchinson M.I."/>
            <person name="de Vries R.P."/>
            <person name="Natvig D.O."/>
            <person name="Powell A.J."/>
            <person name="Tsang A."/>
            <person name="Grigoriev I.V."/>
        </authorList>
    </citation>
    <scope>NUCLEOTIDE SEQUENCE [LARGE SCALE GENOMIC DNA]</scope>
    <source>
        <strain evidence="2 3">CBS 494.80</strain>
    </source>
</reference>
<sequence length="834" mass="94482">MQDLNNALSQVEKLNLGQTGTERKNENDSTSLTVPLKAGFCSTCYLLDSCITNLEFFFANEMEMPAEYANTKDVQIGKRSEVEERAEVHGCIGCKSILKSFDCYLEHGSHSDEGYFPHPYIPPGLDYDLRLVMDPKNKANGWSSPLRITALKNSGLHLQATVRYSPCYQLGRVCDPHKLDYSVLKSWIACCEESHGHHCSVSPIADCLGPTHPVKYIDLEQSCLVDFPETPKYAALSYVWGGADTLMTTKNNLEELSQPGAFVIRTDQIPKTIQDAMALTRAMGVRYLWVDAVCIVQDDSEIKQDHLRAMPSIYAQAHFTIVVATGETANSGIPGVGPNSRPRHVPLSITLPTKAIGVNSLTHFKRLKFLTRMGFGPSRPIWSQRAWTMQEQMFSKRILLLGEVAAWLCSFTQYREEIVLLNEGLDWAKENKPNQKYNLFISTAVFLSRLAKLANEYNQRELSFEEDVVDAFLGITSLHTPIIGPMLFGMPESFFDHAMCWQISPTLRRRKATNPAAPPVPSWSWMGWHGELNFVLWEVFQDHILEIFGEMERIPTLGFDMHIQPLVKYYKTCLTCSDKFPIPNAYHDYRSANESNPEMEVPKGWTRTAAPSTWPESLPKAYYTRDAQPYVFLYRYPVIQTPSTTDHTCDSPLYSSTLSFRASHLKLTIAVPSTCTILPDFNRENHHITEAHILHPLTGYRIGSVHILDAVPLSSTPECSFIGISTGWCPARQVGTVFNKWEKTWCLGREHPFRLDVDEDFDQKEGLVEGWGGKGRFGFKLGFNLAYFWVNVLWVEWRNGVAYRKGLGRVERGAWERALEEVEVGEREVDVLLA</sequence>
<dbReference type="PANTHER" id="PTHR33112">
    <property type="entry name" value="DOMAIN PROTEIN, PUTATIVE-RELATED"/>
    <property type="match status" value="1"/>
</dbReference>
<protein>
    <recommendedName>
        <fullName evidence="1">Heterokaryon incompatibility domain-containing protein</fullName>
    </recommendedName>
</protein>
<name>A0ABR4CLG7_9HELO</name>
<feature type="domain" description="Heterokaryon incompatibility" evidence="1">
    <location>
        <begin position="233"/>
        <end position="391"/>
    </location>
</feature>
<evidence type="ECO:0000259" key="1">
    <source>
        <dbReference type="Pfam" id="PF06985"/>
    </source>
</evidence>
<organism evidence="2 3">
    <name type="scientific">Oculimacula yallundae</name>
    <dbReference type="NCBI Taxonomy" id="86028"/>
    <lineage>
        <taxon>Eukaryota</taxon>
        <taxon>Fungi</taxon>
        <taxon>Dikarya</taxon>
        <taxon>Ascomycota</taxon>
        <taxon>Pezizomycotina</taxon>
        <taxon>Leotiomycetes</taxon>
        <taxon>Helotiales</taxon>
        <taxon>Ploettnerulaceae</taxon>
        <taxon>Oculimacula</taxon>
    </lineage>
</organism>
<dbReference type="EMBL" id="JAZHXI010000007">
    <property type="protein sequence ID" value="KAL2070009.1"/>
    <property type="molecule type" value="Genomic_DNA"/>
</dbReference>
<dbReference type="Proteomes" id="UP001595075">
    <property type="component" value="Unassembled WGS sequence"/>
</dbReference>
<dbReference type="InterPro" id="IPR010730">
    <property type="entry name" value="HET"/>
</dbReference>
<dbReference type="PANTHER" id="PTHR33112:SF12">
    <property type="entry name" value="HETEROKARYON INCOMPATIBILITY DOMAIN-CONTAINING PROTEIN"/>
    <property type="match status" value="1"/>
</dbReference>
<keyword evidence="3" id="KW-1185">Reference proteome</keyword>